<accession>A0A1H6MP83</accession>
<dbReference type="RefSeq" id="WP_067777599.1">
    <property type="nucleotide sequence ID" value="NZ_LIGX01000040.1"/>
</dbReference>
<dbReference type="GO" id="GO:0008270">
    <property type="term" value="F:zinc ion binding"/>
    <property type="evidence" value="ECO:0007669"/>
    <property type="project" value="InterPro"/>
</dbReference>
<dbReference type="GO" id="GO:0003676">
    <property type="term" value="F:nucleic acid binding"/>
    <property type="evidence" value="ECO:0007669"/>
    <property type="project" value="InterPro"/>
</dbReference>
<keyword evidence="2" id="KW-0378">Hydrolase</keyword>
<dbReference type="GO" id="GO:0004519">
    <property type="term" value="F:endonuclease activity"/>
    <property type="evidence" value="ECO:0007669"/>
    <property type="project" value="UniProtKB-KW"/>
</dbReference>
<reference evidence="3" key="1">
    <citation type="submission" date="2016-09" db="EMBL/GenBank/DDBJ databases">
        <authorList>
            <person name="Koehorst J."/>
        </authorList>
    </citation>
    <scope>NUCLEOTIDE SEQUENCE [LARGE SCALE GENOMIC DNA]</scope>
</reference>
<evidence type="ECO:0000313" key="3">
    <source>
        <dbReference type="Proteomes" id="UP000176204"/>
    </source>
</evidence>
<dbReference type="EMBL" id="LT629973">
    <property type="protein sequence ID" value="SEH99514.1"/>
    <property type="molecule type" value="Genomic_DNA"/>
</dbReference>
<proteinExistence type="predicted"/>
<gene>
    <name evidence="2" type="ORF">PYTT_2402</name>
</gene>
<dbReference type="STRING" id="1679444.PYTT_2402"/>
<sequence length="155" mass="17424">MPIKDKSKYPANWAEISKAQRERAGNKCELCGAVNHQPHPLTKSKVVLTVHHCEWLADPEINNAYPNLIALCQRCHNRLDLGKRQRNAAATRAERQKDDDNAPNTCGNCKYFEVFAYPLTCGHPSLLLSDVEPPTLSFDSNVCDKYEPESGKESE</sequence>
<keyword evidence="2" id="KW-0255">Endonuclease</keyword>
<name>A0A1H6MP83_9BACT</name>
<feature type="domain" description="HNH" evidence="1">
    <location>
        <begin position="28"/>
        <end position="78"/>
    </location>
</feature>
<organism evidence="2 3">
    <name type="scientific">Akkermansia glycaniphila</name>
    <dbReference type="NCBI Taxonomy" id="1679444"/>
    <lineage>
        <taxon>Bacteria</taxon>
        <taxon>Pseudomonadati</taxon>
        <taxon>Verrucomicrobiota</taxon>
        <taxon>Verrucomicrobiia</taxon>
        <taxon>Verrucomicrobiales</taxon>
        <taxon>Akkermansiaceae</taxon>
        <taxon>Akkermansia</taxon>
    </lineage>
</organism>
<keyword evidence="2" id="KW-0540">Nuclease</keyword>
<dbReference type="Proteomes" id="UP000176204">
    <property type="component" value="Chromosome I"/>
</dbReference>
<evidence type="ECO:0000313" key="2">
    <source>
        <dbReference type="EMBL" id="SEH99514.1"/>
    </source>
</evidence>
<dbReference type="KEGG" id="agl:PYTT_2402"/>
<evidence type="ECO:0000259" key="1">
    <source>
        <dbReference type="Pfam" id="PF01844"/>
    </source>
</evidence>
<dbReference type="Pfam" id="PF01844">
    <property type="entry name" value="HNH"/>
    <property type="match status" value="1"/>
</dbReference>
<dbReference type="AlphaFoldDB" id="A0A1H6MP83"/>
<dbReference type="Gene3D" id="1.10.30.50">
    <property type="match status" value="1"/>
</dbReference>
<protein>
    <submittedName>
        <fullName evidence="2">Hnh endonuclease</fullName>
    </submittedName>
</protein>
<dbReference type="OrthoDB" id="1072451at2"/>
<keyword evidence="3" id="KW-1185">Reference proteome</keyword>
<dbReference type="InterPro" id="IPR002711">
    <property type="entry name" value="HNH"/>
</dbReference>